<dbReference type="SMART" id="SM00240">
    <property type="entry name" value="FHA"/>
    <property type="match status" value="1"/>
</dbReference>
<evidence type="ECO:0000313" key="10">
    <source>
        <dbReference type="EMBL" id="BAY70559.1"/>
    </source>
</evidence>
<evidence type="ECO:0000256" key="5">
    <source>
        <dbReference type="ARBA" id="ARBA00022777"/>
    </source>
</evidence>
<dbReference type="Gene3D" id="2.60.200.20">
    <property type="match status" value="1"/>
</dbReference>
<dbReference type="PANTHER" id="PTHR43671">
    <property type="entry name" value="SERINE/THREONINE-PROTEIN KINASE NEK"/>
    <property type="match status" value="1"/>
</dbReference>
<dbReference type="Pfam" id="PF00069">
    <property type="entry name" value="Pkinase"/>
    <property type="match status" value="1"/>
</dbReference>
<dbReference type="InterPro" id="IPR050660">
    <property type="entry name" value="NEK_Ser/Thr_kinase"/>
</dbReference>
<comment type="similarity">
    <text evidence="1">Belongs to the protein kinase superfamily. NEK Ser/Thr protein kinase family. NIMA subfamily.</text>
</comment>
<evidence type="ECO:0000256" key="1">
    <source>
        <dbReference type="ARBA" id="ARBA00010886"/>
    </source>
</evidence>
<dbReference type="PROSITE" id="PS00108">
    <property type="entry name" value="PROTEIN_KINASE_ST"/>
    <property type="match status" value="1"/>
</dbReference>
<evidence type="ECO:0000256" key="6">
    <source>
        <dbReference type="ARBA" id="ARBA00022840"/>
    </source>
</evidence>
<keyword evidence="4 7" id="KW-0547">Nucleotide-binding</keyword>
<dbReference type="Gene3D" id="3.30.200.20">
    <property type="entry name" value="Phosphorylase Kinase, domain 1"/>
    <property type="match status" value="1"/>
</dbReference>
<sequence>MPAQITLTIVKGKLLGRQYTFDSRATCIMGRSPEANIQLPDDAEHKTISRYHCLLDIMPPNIRIRDFGSKNGTYVNGQKIGQREAHQTPEEGAKINFPEYDLQSDDEIELGNTVFAVHIEADPAEINIPNFSPVTINHNQPPTQPPNFLEIIKRWLGLAANGNNQLLAIQGYNIIKLLGRGGFGEVYLAQHNSSGKFIALKVMLPAISGNENAVQRFLRETENTKALHHPHVVQVIDYGFFEGIFFFTMEYCAGGTVADLMQQYGGKLPVDIALPITLQVLNGLEYSHNAEIPYVKLSDGGFGKGRGLVHRDLKPVNILLNYIDGKITAKIGDYGLAKAFDLAGLSGQTLTGSQAGTPAFIPRQQLLNFKYTKPEVDVWATSASLYNMLTGEFPRNFTGDPFLAVLQNDPVPILQRNASIPKNLAEVIDLGLVEKPEIYFKSAVDFKNSLLDSIRT</sequence>
<evidence type="ECO:0000256" key="4">
    <source>
        <dbReference type="ARBA" id="ARBA00022741"/>
    </source>
</evidence>
<evidence type="ECO:0000256" key="2">
    <source>
        <dbReference type="ARBA" id="ARBA00012513"/>
    </source>
</evidence>
<proteinExistence type="inferred from homology"/>
<dbReference type="PROSITE" id="PS00107">
    <property type="entry name" value="PROTEIN_KINASE_ATP"/>
    <property type="match status" value="1"/>
</dbReference>
<dbReference type="PANTHER" id="PTHR43671:SF13">
    <property type="entry name" value="SERINE_THREONINE-PROTEIN KINASE NEK2"/>
    <property type="match status" value="1"/>
</dbReference>
<feature type="domain" description="Protein kinase" evidence="9">
    <location>
        <begin position="172"/>
        <end position="456"/>
    </location>
</feature>
<evidence type="ECO:0000256" key="7">
    <source>
        <dbReference type="PROSITE-ProRule" id="PRU10141"/>
    </source>
</evidence>
<dbReference type="EMBL" id="AP018216">
    <property type="protein sequence ID" value="BAY70559.1"/>
    <property type="molecule type" value="Genomic_DNA"/>
</dbReference>
<gene>
    <name evidence="10" type="ORF">NIES23_33640</name>
</gene>
<dbReference type="CDD" id="cd14014">
    <property type="entry name" value="STKc_PknB_like"/>
    <property type="match status" value="1"/>
</dbReference>
<dbReference type="SMART" id="SM00220">
    <property type="entry name" value="S_TKc"/>
    <property type="match status" value="1"/>
</dbReference>
<dbReference type="GO" id="GO:0005524">
    <property type="term" value="F:ATP binding"/>
    <property type="evidence" value="ECO:0007669"/>
    <property type="project" value="UniProtKB-UniRule"/>
</dbReference>
<dbReference type="Pfam" id="PF00498">
    <property type="entry name" value="FHA"/>
    <property type="match status" value="1"/>
</dbReference>
<dbReference type="PROSITE" id="PS50006">
    <property type="entry name" value="FHA_DOMAIN"/>
    <property type="match status" value="1"/>
</dbReference>
<dbReference type="Gene3D" id="1.10.510.10">
    <property type="entry name" value="Transferase(Phosphotransferase) domain 1"/>
    <property type="match status" value="1"/>
</dbReference>
<dbReference type="GO" id="GO:0004674">
    <property type="term" value="F:protein serine/threonine kinase activity"/>
    <property type="evidence" value="ECO:0007669"/>
    <property type="project" value="UniProtKB-EC"/>
</dbReference>
<feature type="domain" description="FHA" evidence="8">
    <location>
        <begin position="27"/>
        <end position="80"/>
    </location>
</feature>
<dbReference type="InterPro" id="IPR008271">
    <property type="entry name" value="Ser/Thr_kinase_AS"/>
</dbReference>
<dbReference type="InterPro" id="IPR011009">
    <property type="entry name" value="Kinase-like_dom_sf"/>
</dbReference>
<keyword evidence="3" id="KW-0808">Transferase</keyword>
<accession>A0A1Z4KNK9</accession>
<evidence type="ECO:0000313" key="11">
    <source>
        <dbReference type="Proteomes" id="UP000217507"/>
    </source>
</evidence>
<dbReference type="InterPro" id="IPR000253">
    <property type="entry name" value="FHA_dom"/>
</dbReference>
<dbReference type="InterPro" id="IPR000719">
    <property type="entry name" value="Prot_kinase_dom"/>
</dbReference>
<keyword evidence="6 7" id="KW-0067">ATP-binding</keyword>
<dbReference type="AlphaFoldDB" id="A0A1Z4KNK9"/>
<dbReference type="SUPFAM" id="SSF56112">
    <property type="entry name" value="Protein kinase-like (PK-like)"/>
    <property type="match status" value="1"/>
</dbReference>
<evidence type="ECO:0000256" key="3">
    <source>
        <dbReference type="ARBA" id="ARBA00022679"/>
    </source>
</evidence>
<organism evidence="10 11">
    <name type="scientific">Trichormus variabilis NIES-23</name>
    <dbReference type="NCBI Taxonomy" id="1973479"/>
    <lineage>
        <taxon>Bacteria</taxon>
        <taxon>Bacillati</taxon>
        <taxon>Cyanobacteriota</taxon>
        <taxon>Cyanophyceae</taxon>
        <taxon>Nostocales</taxon>
        <taxon>Nostocaceae</taxon>
        <taxon>Trichormus</taxon>
    </lineage>
</organism>
<dbReference type="Proteomes" id="UP000217507">
    <property type="component" value="Chromosome"/>
</dbReference>
<dbReference type="PROSITE" id="PS50011">
    <property type="entry name" value="PROTEIN_KINASE_DOM"/>
    <property type="match status" value="1"/>
</dbReference>
<evidence type="ECO:0000259" key="8">
    <source>
        <dbReference type="PROSITE" id="PS50006"/>
    </source>
</evidence>
<dbReference type="EC" id="2.7.11.1" evidence="2"/>
<protein>
    <recommendedName>
        <fullName evidence="2">non-specific serine/threonine protein kinase</fullName>
        <ecNumber evidence="2">2.7.11.1</ecNumber>
    </recommendedName>
</protein>
<reference evidence="10 11" key="1">
    <citation type="submission" date="2017-06" db="EMBL/GenBank/DDBJ databases">
        <title>Genome sequencing of cyanobaciteial culture collection at National Institute for Environmental Studies (NIES).</title>
        <authorList>
            <person name="Hirose Y."/>
            <person name="Shimura Y."/>
            <person name="Fujisawa T."/>
            <person name="Nakamura Y."/>
            <person name="Kawachi M."/>
        </authorList>
    </citation>
    <scope>NUCLEOTIDE SEQUENCE [LARGE SCALE GENOMIC DNA]</scope>
    <source>
        <strain evidence="10 11">NIES-23</strain>
    </source>
</reference>
<feature type="binding site" evidence="7">
    <location>
        <position position="201"/>
    </location>
    <ligand>
        <name>ATP</name>
        <dbReference type="ChEBI" id="CHEBI:30616"/>
    </ligand>
</feature>
<name>A0A1Z4KNK9_ANAVA</name>
<dbReference type="InterPro" id="IPR008984">
    <property type="entry name" value="SMAD_FHA_dom_sf"/>
</dbReference>
<dbReference type="InterPro" id="IPR017441">
    <property type="entry name" value="Protein_kinase_ATP_BS"/>
</dbReference>
<dbReference type="SUPFAM" id="SSF49879">
    <property type="entry name" value="SMAD/FHA domain"/>
    <property type="match status" value="1"/>
</dbReference>
<evidence type="ECO:0000259" key="9">
    <source>
        <dbReference type="PROSITE" id="PS50011"/>
    </source>
</evidence>
<keyword evidence="5 10" id="KW-0418">Kinase</keyword>